<dbReference type="Proteomes" id="UP000001025">
    <property type="component" value="Chromosome"/>
</dbReference>
<dbReference type="EnsemblBacteria" id="CAD73838">
    <property type="protein sequence ID" value="CAD73838"/>
    <property type="gene ID" value="RB4526"/>
</dbReference>
<dbReference type="AlphaFoldDB" id="Q7USF8"/>
<proteinExistence type="predicted"/>
<dbReference type="STRING" id="243090.RB4526"/>
<organism evidence="1 2">
    <name type="scientific">Rhodopirellula baltica (strain DSM 10527 / NCIMB 13988 / SH1)</name>
    <dbReference type="NCBI Taxonomy" id="243090"/>
    <lineage>
        <taxon>Bacteria</taxon>
        <taxon>Pseudomonadati</taxon>
        <taxon>Planctomycetota</taxon>
        <taxon>Planctomycetia</taxon>
        <taxon>Pirellulales</taxon>
        <taxon>Pirellulaceae</taxon>
        <taxon>Rhodopirellula</taxon>
    </lineage>
</organism>
<evidence type="ECO:0000313" key="1">
    <source>
        <dbReference type="EMBL" id="CAD73838.1"/>
    </source>
</evidence>
<sequence length="69" mass="7860">MGSNVHVHCPAPASRTDLLSSPARKVLHSCFDSIRSDVTGYEPIQIVIHASYLRPTRRDHRHRRDQSAR</sequence>
<reference evidence="1 2" key="1">
    <citation type="journal article" date="2003" name="Proc. Natl. Acad. Sci. U.S.A.">
        <title>Complete genome sequence of the marine planctomycete Pirellula sp. strain 1.</title>
        <authorList>
            <person name="Gloeckner F.O."/>
            <person name="Kube M."/>
            <person name="Bauer M."/>
            <person name="Teeling H."/>
            <person name="Lombardot T."/>
            <person name="Ludwig W."/>
            <person name="Gade D."/>
            <person name="Beck A."/>
            <person name="Borzym K."/>
            <person name="Heitmann K."/>
            <person name="Rabus R."/>
            <person name="Schlesner H."/>
            <person name="Amann R."/>
            <person name="Reinhardt R."/>
        </authorList>
    </citation>
    <scope>NUCLEOTIDE SEQUENCE [LARGE SCALE GENOMIC DNA]</scope>
    <source>
        <strain evidence="2">DSM 10527 / NCIMB 13988 / SH1</strain>
    </source>
</reference>
<name>Q7USF8_RHOBA</name>
<evidence type="ECO:0000313" key="2">
    <source>
        <dbReference type="Proteomes" id="UP000001025"/>
    </source>
</evidence>
<dbReference type="InParanoid" id="Q7USF8"/>
<gene>
    <name evidence="1" type="ordered locus">RB4526</name>
</gene>
<accession>Q7USF8</accession>
<dbReference type="EMBL" id="BX294140">
    <property type="protein sequence ID" value="CAD73838.1"/>
    <property type="molecule type" value="Genomic_DNA"/>
</dbReference>
<protein>
    <submittedName>
        <fullName evidence="1">Uncharacterized protein</fullName>
    </submittedName>
</protein>
<dbReference type="HOGENOM" id="CLU_2773142_0_0_0"/>
<dbReference type="KEGG" id="rba:RB4526"/>
<keyword evidence="2" id="KW-1185">Reference proteome</keyword>